<keyword evidence="2" id="KW-0862">Zinc</keyword>
<dbReference type="PANTHER" id="PTHR13968">
    <property type="entry name" value="HETEROGENEOUS NUCLEAR RIBONUCLEOPROTEIN"/>
    <property type="match status" value="1"/>
</dbReference>
<dbReference type="InterPro" id="IPR000504">
    <property type="entry name" value="RRM_dom"/>
</dbReference>
<evidence type="ECO:0000313" key="7">
    <source>
        <dbReference type="EMBL" id="CAD8112941.1"/>
    </source>
</evidence>
<dbReference type="AlphaFoldDB" id="A0A8S1QDB7"/>
<dbReference type="Proteomes" id="UP000688137">
    <property type="component" value="Unassembled WGS sequence"/>
</dbReference>
<dbReference type="SMART" id="SM00360">
    <property type="entry name" value="RRM"/>
    <property type="match status" value="1"/>
</dbReference>
<comment type="caution">
    <text evidence="7">The sequence shown here is derived from an EMBL/GenBank/DDBJ whole genome shotgun (WGS) entry which is preliminary data.</text>
</comment>
<feature type="domain" description="CCHC-type" evidence="6">
    <location>
        <begin position="93"/>
        <end position="108"/>
    </location>
</feature>
<evidence type="ECO:0000313" key="8">
    <source>
        <dbReference type="Proteomes" id="UP000688137"/>
    </source>
</evidence>
<protein>
    <submittedName>
        <fullName evidence="7">Uncharacterized protein</fullName>
    </submittedName>
</protein>
<proteinExistence type="predicted"/>
<feature type="compositionally biased region" description="Basic residues" evidence="4">
    <location>
        <begin position="142"/>
        <end position="177"/>
    </location>
</feature>
<dbReference type="SMART" id="SM00343">
    <property type="entry name" value="ZnF_C2HC"/>
    <property type="match status" value="1"/>
</dbReference>
<organism evidence="7 8">
    <name type="scientific">Paramecium primaurelia</name>
    <dbReference type="NCBI Taxonomy" id="5886"/>
    <lineage>
        <taxon>Eukaryota</taxon>
        <taxon>Sar</taxon>
        <taxon>Alveolata</taxon>
        <taxon>Ciliophora</taxon>
        <taxon>Intramacronucleata</taxon>
        <taxon>Oligohymenophorea</taxon>
        <taxon>Peniculida</taxon>
        <taxon>Parameciidae</taxon>
        <taxon>Paramecium</taxon>
    </lineage>
</organism>
<dbReference type="Pfam" id="PF00076">
    <property type="entry name" value="RRM_1"/>
    <property type="match status" value="1"/>
</dbReference>
<dbReference type="PROSITE" id="PS50102">
    <property type="entry name" value="RRM"/>
    <property type="match status" value="1"/>
</dbReference>
<evidence type="ECO:0000259" key="6">
    <source>
        <dbReference type="PROSITE" id="PS50158"/>
    </source>
</evidence>
<gene>
    <name evidence="7" type="ORF">PPRIM_AZ9-3.1.T1530082</name>
</gene>
<sequence>MGEIVPNQLFVAGYSRNKVTDERDVKEIFRKYASVKEVAYKGSYSFITFNSEAEAQEALKETNGMAYNGQKLKVDIVDKRKSRKTGPSEGDQCFKCNKGGHWARDCPNGRSPHRSRRYSNSRSRRHRRRSDSRSYSSYSSSRSRRKNRSSRNKHRHSRSRSPKRQEKPKKRSISRKRSPSDSQSSKRANSDSKS</sequence>
<keyword evidence="1 3" id="KW-0694">RNA-binding</keyword>
<accession>A0A8S1QDB7</accession>
<dbReference type="PROSITE" id="PS50158">
    <property type="entry name" value="ZF_CCHC"/>
    <property type="match status" value="1"/>
</dbReference>
<evidence type="ECO:0000256" key="1">
    <source>
        <dbReference type="ARBA" id="ARBA00022884"/>
    </source>
</evidence>
<dbReference type="InterPro" id="IPR051186">
    <property type="entry name" value="RRM_HNRPC/RALY_subfam"/>
</dbReference>
<dbReference type="FunFam" id="3.30.70.330:FF:000950">
    <property type="entry name" value="Uncharacterized protein"/>
    <property type="match status" value="1"/>
</dbReference>
<reference evidence="7" key="1">
    <citation type="submission" date="2021-01" db="EMBL/GenBank/DDBJ databases">
        <authorList>
            <consortium name="Genoscope - CEA"/>
            <person name="William W."/>
        </authorList>
    </citation>
    <scope>NUCLEOTIDE SEQUENCE</scope>
</reference>
<evidence type="ECO:0000259" key="5">
    <source>
        <dbReference type="PROSITE" id="PS50102"/>
    </source>
</evidence>
<feature type="domain" description="RRM" evidence="5">
    <location>
        <begin position="7"/>
        <end position="79"/>
    </location>
</feature>
<dbReference type="Pfam" id="PF00098">
    <property type="entry name" value="zf-CCHC"/>
    <property type="match status" value="1"/>
</dbReference>
<dbReference type="InterPro" id="IPR001878">
    <property type="entry name" value="Znf_CCHC"/>
</dbReference>
<feature type="compositionally biased region" description="Basic residues" evidence="4">
    <location>
        <begin position="111"/>
        <end position="130"/>
    </location>
</feature>
<keyword evidence="8" id="KW-1185">Reference proteome</keyword>
<evidence type="ECO:0000256" key="4">
    <source>
        <dbReference type="SAM" id="MobiDB-lite"/>
    </source>
</evidence>
<dbReference type="GO" id="GO:0003723">
    <property type="term" value="F:RNA binding"/>
    <property type="evidence" value="ECO:0007669"/>
    <property type="project" value="UniProtKB-UniRule"/>
</dbReference>
<dbReference type="OMA" id="KHICSTI"/>
<keyword evidence="2" id="KW-0479">Metal-binding</keyword>
<name>A0A8S1QDB7_PARPR</name>
<feature type="region of interest" description="Disordered" evidence="4">
    <location>
        <begin position="101"/>
        <end position="194"/>
    </location>
</feature>
<dbReference type="GO" id="GO:0008270">
    <property type="term" value="F:zinc ion binding"/>
    <property type="evidence" value="ECO:0007669"/>
    <property type="project" value="UniProtKB-KW"/>
</dbReference>
<evidence type="ECO:0000256" key="3">
    <source>
        <dbReference type="PROSITE-ProRule" id="PRU00176"/>
    </source>
</evidence>
<dbReference type="EMBL" id="CAJJDM010000158">
    <property type="protein sequence ID" value="CAD8112941.1"/>
    <property type="molecule type" value="Genomic_DNA"/>
</dbReference>
<keyword evidence="2" id="KW-0863">Zinc-finger</keyword>
<evidence type="ECO:0000256" key="2">
    <source>
        <dbReference type="PROSITE-ProRule" id="PRU00047"/>
    </source>
</evidence>
<dbReference type="PANTHER" id="PTHR13968:SF26">
    <property type="entry name" value="RRM DOMAIN-CONTAINING PROTEIN"/>
    <property type="match status" value="1"/>
</dbReference>